<proteinExistence type="predicted"/>
<feature type="transmembrane region" description="Helical" evidence="1">
    <location>
        <begin position="133"/>
        <end position="151"/>
    </location>
</feature>
<feature type="transmembrane region" description="Helical" evidence="1">
    <location>
        <begin position="204"/>
        <end position="226"/>
    </location>
</feature>
<feature type="transmembrane region" description="Helical" evidence="1">
    <location>
        <begin position="372"/>
        <end position="392"/>
    </location>
</feature>
<dbReference type="OrthoDB" id="8914130at2"/>
<dbReference type="Proteomes" id="UP000275663">
    <property type="component" value="Chromosome"/>
</dbReference>
<dbReference type="KEGG" id="upv:EJN92_15500"/>
<reference evidence="2 3" key="1">
    <citation type="journal article" date="2011" name="Int. J. Syst. Evol. Microbiol.">
        <title>Description of Undibacterium oligocarboniphilum sp. nov., isolated from purified water, and Undibacterium pigrum strain CCUG 49012 as the type strain of Undibacterium parvum sp. nov., and emended descriptions of the genus Undibacterium and the species Undibacterium pigrum.</title>
        <authorList>
            <person name="Eder W."/>
            <person name="Wanner G."/>
            <person name="Ludwig W."/>
            <person name="Busse H.J."/>
            <person name="Ziemke-Kageler F."/>
            <person name="Lang E."/>
        </authorList>
    </citation>
    <scope>NUCLEOTIDE SEQUENCE [LARGE SCALE GENOMIC DNA]</scope>
    <source>
        <strain evidence="2 3">DSM 23061</strain>
    </source>
</reference>
<feature type="transmembrane region" description="Helical" evidence="1">
    <location>
        <begin position="20"/>
        <end position="41"/>
    </location>
</feature>
<dbReference type="AlphaFoldDB" id="A0A3Q9BSY2"/>
<keyword evidence="1" id="KW-0472">Membrane</keyword>
<name>A0A3Q9BSY2_9BURK</name>
<feature type="transmembrane region" description="Helical" evidence="1">
    <location>
        <begin position="430"/>
        <end position="448"/>
    </location>
</feature>
<keyword evidence="1" id="KW-0812">Transmembrane</keyword>
<dbReference type="EMBL" id="CP034464">
    <property type="protein sequence ID" value="AZP13280.1"/>
    <property type="molecule type" value="Genomic_DNA"/>
</dbReference>
<evidence type="ECO:0008006" key="4">
    <source>
        <dbReference type="Google" id="ProtNLM"/>
    </source>
</evidence>
<feature type="transmembrane region" description="Helical" evidence="1">
    <location>
        <begin position="163"/>
        <end position="192"/>
    </location>
</feature>
<evidence type="ECO:0000256" key="1">
    <source>
        <dbReference type="SAM" id="Phobius"/>
    </source>
</evidence>
<keyword evidence="3" id="KW-1185">Reference proteome</keyword>
<evidence type="ECO:0000313" key="2">
    <source>
        <dbReference type="EMBL" id="AZP13280.1"/>
    </source>
</evidence>
<protein>
    <recommendedName>
        <fullName evidence="4">Glycosyltransferase RgtA/B/C/D-like domain-containing protein</fullName>
    </recommendedName>
</protein>
<accession>A0A3Q9BSY2</accession>
<organism evidence="2 3">
    <name type="scientific">Undibacterium parvum</name>
    <dbReference type="NCBI Taxonomy" id="401471"/>
    <lineage>
        <taxon>Bacteria</taxon>
        <taxon>Pseudomonadati</taxon>
        <taxon>Pseudomonadota</taxon>
        <taxon>Betaproteobacteria</taxon>
        <taxon>Burkholderiales</taxon>
        <taxon>Oxalobacteraceae</taxon>
        <taxon>Undibacterium</taxon>
    </lineage>
</organism>
<feature type="transmembrane region" description="Helical" evidence="1">
    <location>
        <begin position="84"/>
        <end position="103"/>
    </location>
</feature>
<dbReference type="RefSeq" id="WP_126128656.1">
    <property type="nucleotide sequence ID" value="NZ_CP034464.1"/>
</dbReference>
<evidence type="ECO:0000313" key="3">
    <source>
        <dbReference type="Proteomes" id="UP000275663"/>
    </source>
</evidence>
<keyword evidence="1" id="KW-1133">Transmembrane helix</keyword>
<gene>
    <name evidence="2" type="ORF">EJN92_15500</name>
</gene>
<feature type="transmembrane region" description="Helical" evidence="1">
    <location>
        <begin position="404"/>
        <end position="424"/>
    </location>
</feature>
<feature type="transmembrane region" description="Helical" evidence="1">
    <location>
        <begin position="109"/>
        <end position="126"/>
    </location>
</feature>
<sequence length="459" mass="51537">MLKDSSNGKFSLIGFDKFPLVVYAICMLGFAITSASNYPGLMTPDSDFQFLQASSLSFSDWHPPIMALVWSALLNIVDGPLGMLFLFGALYWGSFALIAKSMGGRSKQAAALLLAFAFCPFSINFVGTIWKDVFVFVFFLFGLSIIVRSHFNGVLLKRRAAVFLVFIFATGALARHNAILSGMVLSVLCLTYTKNGTVKGFPRFVFIALNAMILFSVIFAGMFFTIDHFAKPEKKYASSSLFVYDLVGVSIRSKEYLLPKSESFNVENIKTCYENKGWDKVWASCPQLIDELNMNGDWKQLRGYWISAIAKYPTLYLKHRLYHFTSFFDPAWLVFNSEPTKINKDFGFKRSIFFNTMESYIKGAASAPGVSIFFTNGFWVLLNLFMVAYCFVRCSKKFEKNDIFLLLISLSGLAYSGPLILGGVAPDFRYVYWSIGSSIIFISFALSMSERKKTGGFPV</sequence>